<keyword evidence="2" id="KW-0812">Transmembrane</keyword>
<feature type="transmembrane region" description="Helical" evidence="2">
    <location>
        <begin position="230"/>
        <end position="251"/>
    </location>
</feature>
<dbReference type="Pfam" id="PF13687">
    <property type="entry name" value="DUF4153"/>
    <property type="match status" value="1"/>
</dbReference>
<keyword evidence="2" id="KW-1133">Transmembrane helix</keyword>
<dbReference type="Proteomes" id="UP001176471">
    <property type="component" value="Unassembled WGS sequence"/>
</dbReference>
<feature type="transmembrane region" description="Helical" evidence="2">
    <location>
        <begin position="280"/>
        <end position="298"/>
    </location>
</feature>
<feature type="transmembrane region" description="Helical" evidence="2">
    <location>
        <begin position="192"/>
        <end position="210"/>
    </location>
</feature>
<comment type="caution">
    <text evidence="3">The sequence shown here is derived from an EMBL/GenBank/DDBJ whole genome shotgun (WGS) entry which is preliminary data.</text>
</comment>
<feature type="transmembrane region" description="Helical" evidence="2">
    <location>
        <begin position="374"/>
        <end position="400"/>
    </location>
</feature>
<sequence length="528" mass="57726">MHSSAMRLTGRFRWKLVPALLVVGIGDWLFYQRHLYGGHLGLFTLAVLGALLVGRPAIRRDRRAWAALAAAGLFTAALVYDASLLAWALFWIAAVMVALIPATAGFDDGWRWFQRLILHGLRAPFAPLIDLRRLLKVRAAGRSGRFSLHAAIGLFALPILGSAVILSLFAAANPLIARFFNAFFVPELSVSLFGRAIVWGLLFLPVWSLLRPRLPRHVLPTFDRRGDRALPGVSAGSVTLSLILFNLLFAAQNLMDIAWLWGWAAMPAGMTMADYAHRGAYPLIATALLAALFVLVTLRPGSDTARMPAIRRLVMLWIAQNILLVASSMLRTADYIDAYSLTRLRIAALIWMALVAFGLVAICWRLLRNRSAAWLINVNLAAAGLVLAIACFVDLGAIAAQWNVRHAREVGGKGVALDLCYMHELGASAVLPLLSLERRVDLKPAFRERVQAVRTRNVDRLEAGARQGWTWLNQRRLTDARQMLAQTPPVILPPGDRDCAGALIPPPPPPSDTATATPNATLTGTAGK</sequence>
<dbReference type="RefSeq" id="WP_304537223.1">
    <property type="nucleotide sequence ID" value="NZ_JAUQOM010000011.1"/>
</dbReference>
<feature type="transmembrane region" description="Helical" evidence="2">
    <location>
        <begin position="88"/>
        <end position="106"/>
    </location>
</feature>
<name>A0ABT8ZQT4_9SPHN</name>
<evidence type="ECO:0000313" key="4">
    <source>
        <dbReference type="Proteomes" id="UP001176471"/>
    </source>
</evidence>
<feature type="region of interest" description="Disordered" evidence="1">
    <location>
        <begin position="502"/>
        <end position="528"/>
    </location>
</feature>
<feature type="transmembrane region" description="Helical" evidence="2">
    <location>
        <begin position="346"/>
        <end position="367"/>
    </location>
</feature>
<feature type="transmembrane region" description="Helical" evidence="2">
    <location>
        <begin position="36"/>
        <end position="53"/>
    </location>
</feature>
<gene>
    <name evidence="3" type="ORF">Q4610_17305</name>
</gene>
<feature type="transmembrane region" description="Helical" evidence="2">
    <location>
        <begin position="12"/>
        <end position="30"/>
    </location>
</feature>
<keyword evidence="2" id="KW-0472">Membrane</keyword>
<accession>A0ABT8ZQT4</accession>
<keyword evidence="4" id="KW-1185">Reference proteome</keyword>
<proteinExistence type="predicted"/>
<organism evidence="3 4">
    <name type="scientific">Sphingobium cyanobacteriorum</name>
    <dbReference type="NCBI Taxonomy" id="3063954"/>
    <lineage>
        <taxon>Bacteria</taxon>
        <taxon>Pseudomonadati</taxon>
        <taxon>Pseudomonadota</taxon>
        <taxon>Alphaproteobacteria</taxon>
        <taxon>Sphingomonadales</taxon>
        <taxon>Sphingomonadaceae</taxon>
        <taxon>Sphingobium</taxon>
    </lineage>
</organism>
<dbReference type="EMBL" id="JAUQOM010000011">
    <property type="protein sequence ID" value="MDO7836808.1"/>
    <property type="molecule type" value="Genomic_DNA"/>
</dbReference>
<evidence type="ECO:0000256" key="1">
    <source>
        <dbReference type="SAM" id="MobiDB-lite"/>
    </source>
</evidence>
<feature type="transmembrane region" description="Helical" evidence="2">
    <location>
        <begin position="146"/>
        <end position="172"/>
    </location>
</feature>
<reference evidence="3" key="1">
    <citation type="submission" date="2023-07" db="EMBL/GenBank/DDBJ databases">
        <title>Bacterial whole genome sequence for Sphingobium sp. HBC34.</title>
        <authorList>
            <person name="Le V."/>
            <person name="Ko S.-R."/>
            <person name="Ahn C.-Y."/>
            <person name="Oh H.-M."/>
        </authorList>
    </citation>
    <scope>NUCLEOTIDE SEQUENCE</scope>
    <source>
        <strain evidence="3">HBC34</strain>
    </source>
</reference>
<feature type="transmembrane region" description="Helical" evidence="2">
    <location>
        <begin position="310"/>
        <end position="330"/>
    </location>
</feature>
<feature type="compositionally biased region" description="Low complexity" evidence="1">
    <location>
        <begin position="512"/>
        <end position="521"/>
    </location>
</feature>
<protein>
    <submittedName>
        <fullName evidence="3">DUF4173 domain-containing protein</fullName>
    </submittedName>
</protein>
<dbReference type="InterPro" id="IPR025291">
    <property type="entry name" value="DUF4153"/>
</dbReference>
<evidence type="ECO:0000256" key="2">
    <source>
        <dbReference type="SAM" id="Phobius"/>
    </source>
</evidence>
<feature type="transmembrane region" description="Helical" evidence="2">
    <location>
        <begin position="65"/>
        <end position="82"/>
    </location>
</feature>
<evidence type="ECO:0000313" key="3">
    <source>
        <dbReference type="EMBL" id="MDO7836808.1"/>
    </source>
</evidence>